<feature type="region of interest" description="Disordered" evidence="1">
    <location>
        <begin position="1055"/>
        <end position="1114"/>
    </location>
</feature>
<organism evidence="2 3">
    <name type="scientific">Penicillium oxalicum (strain 114-2 / CGMCC 5302)</name>
    <name type="common">Penicillium decumbens</name>
    <dbReference type="NCBI Taxonomy" id="933388"/>
    <lineage>
        <taxon>Eukaryota</taxon>
        <taxon>Fungi</taxon>
        <taxon>Dikarya</taxon>
        <taxon>Ascomycota</taxon>
        <taxon>Pezizomycotina</taxon>
        <taxon>Eurotiomycetes</taxon>
        <taxon>Eurotiomycetidae</taxon>
        <taxon>Eurotiales</taxon>
        <taxon>Aspergillaceae</taxon>
        <taxon>Penicillium</taxon>
    </lineage>
</organism>
<dbReference type="AlphaFoldDB" id="S7ZH15"/>
<feature type="compositionally biased region" description="Polar residues" evidence="1">
    <location>
        <begin position="121"/>
        <end position="141"/>
    </location>
</feature>
<feature type="region of interest" description="Disordered" evidence="1">
    <location>
        <begin position="1151"/>
        <end position="1173"/>
    </location>
</feature>
<feature type="compositionally biased region" description="Basic and acidic residues" evidence="1">
    <location>
        <begin position="191"/>
        <end position="208"/>
    </location>
</feature>
<feature type="region of interest" description="Disordered" evidence="1">
    <location>
        <begin position="930"/>
        <end position="954"/>
    </location>
</feature>
<feature type="region of interest" description="Disordered" evidence="1">
    <location>
        <begin position="272"/>
        <end position="312"/>
    </location>
</feature>
<dbReference type="OrthoDB" id="296767at2759"/>
<evidence type="ECO:0008006" key="4">
    <source>
        <dbReference type="Google" id="ProtNLM"/>
    </source>
</evidence>
<dbReference type="InterPro" id="IPR013887">
    <property type="entry name" value="UPF0592"/>
</dbReference>
<feature type="compositionally biased region" description="Low complexity" evidence="1">
    <location>
        <begin position="242"/>
        <end position="253"/>
    </location>
</feature>
<gene>
    <name evidence="2" type="ORF">PDE_04910</name>
</gene>
<feature type="compositionally biased region" description="Polar residues" evidence="1">
    <location>
        <begin position="60"/>
        <end position="73"/>
    </location>
</feature>
<evidence type="ECO:0000313" key="2">
    <source>
        <dbReference type="EMBL" id="EPS29960.1"/>
    </source>
</evidence>
<evidence type="ECO:0000256" key="1">
    <source>
        <dbReference type="SAM" id="MobiDB-lite"/>
    </source>
</evidence>
<dbReference type="PhylomeDB" id="S7ZH15"/>
<feature type="compositionally biased region" description="Polar residues" evidence="1">
    <location>
        <begin position="1102"/>
        <end position="1111"/>
    </location>
</feature>
<name>S7ZH15_PENO1</name>
<keyword evidence="3" id="KW-1185">Reference proteome</keyword>
<dbReference type="PANTHER" id="PTHR37988">
    <property type="entry name" value="UPF0592 MEMBRANE PROTEIN C7D4.03C"/>
    <property type="match status" value="1"/>
</dbReference>
<proteinExistence type="predicted"/>
<dbReference type="eggNOG" id="ENOG502QWKM">
    <property type="taxonomic scope" value="Eukaryota"/>
</dbReference>
<dbReference type="Pfam" id="PF08578">
    <property type="entry name" value="DUF1765"/>
    <property type="match status" value="1"/>
</dbReference>
<feature type="region of interest" description="Disordered" evidence="1">
    <location>
        <begin position="967"/>
        <end position="1018"/>
    </location>
</feature>
<accession>S7ZH15</accession>
<dbReference type="Proteomes" id="UP000019376">
    <property type="component" value="Unassembled WGS sequence"/>
</dbReference>
<feature type="compositionally biased region" description="Low complexity" evidence="1">
    <location>
        <begin position="177"/>
        <end position="188"/>
    </location>
</feature>
<dbReference type="EMBL" id="KB644412">
    <property type="protein sequence ID" value="EPS29960.1"/>
    <property type="molecule type" value="Genomic_DNA"/>
</dbReference>
<feature type="region of interest" description="Disordered" evidence="1">
    <location>
        <begin position="1"/>
        <end position="258"/>
    </location>
</feature>
<feature type="compositionally biased region" description="Polar residues" evidence="1">
    <location>
        <begin position="1055"/>
        <end position="1066"/>
    </location>
</feature>
<reference evidence="2 3" key="1">
    <citation type="journal article" date="2013" name="PLoS ONE">
        <title>Genomic and secretomic analyses reveal unique features of the lignocellulolytic enzyme system of Penicillium decumbens.</title>
        <authorList>
            <person name="Liu G."/>
            <person name="Zhang L."/>
            <person name="Wei X."/>
            <person name="Zou G."/>
            <person name="Qin Y."/>
            <person name="Ma L."/>
            <person name="Li J."/>
            <person name="Zheng H."/>
            <person name="Wang S."/>
            <person name="Wang C."/>
            <person name="Xun L."/>
            <person name="Zhao G.-P."/>
            <person name="Zhou Z."/>
            <person name="Qu Y."/>
        </authorList>
    </citation>
    <scope>NUCLEOTIDE SEQUENCE [LARGE SCALE GENOMIC DNA]</scope>
    <source>
        <strain evidence="3">114-2 / CGMCC 5302</strain>
    </source>
</reference>
<sequence>MSLPSLRIVTTTPTSTPTPTPATTTNATTTRTTTTKTGWRDSIYPSDDDPLISRAASFTDLPSQSPQSTSSGLRRTFSDCAVPTLSDSPTKETVAAGKDILRRTSLRAKRPERLSRAVSHFTLSSTDDLKESNPTSQQDGSGASVPETRAPEPVARPLKTRSMSGRIVSLARKPWGSSSRSPSPAAKRTTQRLEEQSPTRLRDRKTDAPDNGEGDETPTSRRRTMLYKRPRRPMVAVVSKGNSDSPDSPNSPSQSLRNRTSLERFTASLSISTPILPPMPKGAAKTVASYTNNGGDSGTKTGNSVKSNDRYETSQKKDELWGLFRGLEADFQKFQSKSTALKANVIRSSLLPFLNRHQLHSCCKNLRPEDLDRRVNILNKWWIGMLEMLNGKHNQSISGTDRPVYLEAVVGIMSRPEWRIPYPSTQQDSDPSDSLKYASTSVSEASDGSVSSGSDFLVESIHHNIRNIFVQNLVSQMVFVVERMSMRHAPASLVAFCGKACAYAFFFCPGVADQMVRLWKTPPAVFRRILAESPKSSAEDMRAFTQELAVNFPLAIRPLAFHSHGPLLRYLRTKPEPPLNTTNIPWRGPWIARWCGRDTDLFFVFLKYIHILYAEYTPPATAKERRTFAPGLLMVHAQLVVAIEDTIFKQSMPPQETNHVAAAITFDDLMETPDVSAASHSLMSGRSSHRSMAENRLVILLRDFLSDSSAEPNRARLFYAESFCGLLRTAAQRISLFDHRACFLLCDFLEEVIPIVARYSQSIETQFFDWSFWLDVCRQMMQSHNSLTEVRALSFLYSIWPTWTATNDRKAGLCLGFLLHEPIFYHYFNHWSPMVRAYFHRILCWRVGRFHEDPSSLDSLIYETLSDRLLRVWEYYIGFQSKAEEGLTAPLSSAPCTPAPGRRIIIIRCENQLSPVNLFVSFDRVVPPVRSDQISPPRRVNPPDTAGSDAQAPKRRWGLLRSMFGSSAKQNEAATGSSGDDSEGTGGDISKNPSPQCVEEHEKTPSPPPEEPVKPKVTHQPYSFKFSLEWMDRPCFPAKNKRLFRPCLPVASQLHVQQCRSRSPTESVDFETASETISTDDTSEQSITRSDKQSMPADSHRSPTTAQSSPITDPGALSKQEYIVASKYAGRALAEWAYIVSECDSFFARRRDEGVPSDRAVETPSLGVESFRK</sequence>
<feature type="compositionally biased region" description="Basic residues" evidence="1">
    <location>
        <begin position="220"/>
        <end position="232"/>
    </location>
</feature>
<dbReference type="STRING" id="933388.S7ZH15"/>
<dbReference type="PANTHER" id="PTHR37988:SF1">
    <property type="entry name" value="UPF0592 MEMBRANE PROTEIN C7D4.03C"/>
    <property type="match status" value="1"/>
</dbReference>
<feature type="compositionally biased region" description="Polar residues" evidence="1">
    <location>
        <begin position="288"/>
        <end position="306"/>
    </location>
</feature>
<feature type="compositionally biased region" description="Polar residues" evidence="1">
    <location>
        <begin position="1073"/>
        <end position="1088"/>
    </location>
</feature>
<feature type="compositionally biased region" description="Low complexity" evidence="1">
    <location>
        <begin position="10"/>
        <end position="37"/>
    </location>
</feature>
<evidence type="ECO:0000313" key="3">
    <source>
        <dbReference type="Proteomes" id="UP000019376"/>
    </source>
</evidence>
<feature type="compositionally biased region" description="Basic and acidic residues" evidence="1">
    <location>
        <begin position="1151"/>
        <end position="1161"/>
    </location>
</feature>
<protein>
    <recommendedName>
        <fullName evidence="4">DUF1765-domain-containing protein</fullName>
    </recommendedName>
</protein>
<dbReference type="HOGENOM" id="CLU_003877_1_1_1"/>